<organism evidence="3 4">
    <name type="scientific">Paenibacillus provencensis</name>
    <dbReference type="NCBI Taxonomy" id="441151"/>
    <lineage>
        <taxon>Bacteria</taxon>
        <taxon>Bacillati</taxon>
        <taxon>Bacillota</taxon>
        <taxon>Bacilli</taxon>
        <taxon>Bacillales</taxon>
        <taxon>Paenibacillaceae</taxon>
        <taxon>Paenibacillus</taxon>
    </lineage>
</organism>
<accession>A0ABW3PZK5</accession>
<gene>
    <name evidence="3" type="ORF">ACFQ3J_21935</name>
</gene>
<feature type="chain" id="PRO_5045575719" evidence="2">
    <location>
        <begin position="24"/>
        <end position="306"/>
    </location>
</feature>
<feature type="compositionally biased region" description="Basic and acidic residues" evidence="1">
    <location>
        <begin position="41"/>
        <end position="53"/>
    </location>
</feature>
<evidence type="ECO:0000313" key="3">
    <source>
        <dbReference type="EMBL" id="MFD1130798.1"/>
    </source>
</evidence>
<keyword evidence="4" id="KW-1185">Reference proteome</keyword>
<evidence type="ECO:0000256" key="2">
    <source>
        <dbReference type="SAM" id="SignalP"/>
    </source>
</evidence>
<evidence type="ECO:0000313" key="4">
    <source>
        <dbReference type="Proteomes" id="UP001597169"/>
    </source>
</evidence>
<protein>
    <submittedName>
        <fullName evidence="3">Uncharacterized protein</fullName>
    </submittedName>
</protein>
<dbReference type="PROSITE" id="PS51257">
    <property type="entry name" value="PROKAR_LIPOPROTEIN"/>
    <property type="match status" value="1"/>
</dbReference>
<feature type="region of interest" description="Disordered" evidence="1">
    <location>
        <begin position="21"/>
        <end position="70"/>
    </location>
</feature>
<feature type="signal peptide" evidence="2">
    <location>
        <begin position="1"/>
        <end position="23"/>
    </location>
</feature>
<name>A0ABW3PZK5_9BACL</name>
<feature type="compositionally biased region" description="Polar residues" evidence="1">
    <location>
        <begin position="58"/>
        <end position="69"/>
    </location>
</feature>
<comment type="caution">
    <text evidence="3">The sequence shown here is derived from an EMBL/GenBank/DDBJ whole genome shotgun (WGS) entry which is preliminary data.</text>
</comment>
<dbReference type="Proteomes" id="UP001597169">
    <property type="component" value="Unassembled WGS sequence"/>
</dbReference>
<sequence>MRKVIAGCVIACILLSTSCSDHADKENEPEEAASAEQIHILNKEQQEQTKDGGGEADQGSSQQEFTVQSKPELPRAQFLTNRVKLEYIEYNRDTVSFEDLDKLVELDEWQATEILEWYNGIKPDTLQQVSQLELVPSVQIKIQLPGTEKVRILYESISPDTVYLQVHSSEIITYGTDAENIRLLLETLILDGPYEPIAGTEYRILTEEYLVNDDPNNPKISLFYREYKVYKDYMTGSIEGVGIERVENIIEAKKVLQTDKLKLPPNTIVSPKVLKQWQAEGYYPVQEYSEESIRGLTYDDLLERDK</sequence>
<reference evidence="4" key="1">
    <citation type="journal article" date="2019" name="Int. J. Syst. Evol. Microbiol.">
        <title>The Global Catalogue of Microorganisms (GCM) 10K type strain sequencing project: providing services to taxonomists for standard genome sequencing and annotation.</title>
        <authorList>
            <consortium name="The Broad Institute Genomics Platform"/>
            <consortium name="The Broad Institute Genome Sequencing Center for Infectious Disease"/>
            <person name="Wu L."/>
            <person name="Ma J."/>
        </authorList>
    </citation>
    <scope>NUCLEOTIDE SEQUENCE [LARGE SCALE GENOMIC DNA]</scope>
    <source>
        <strain evidence="4">CCUG 53519</strain>
    </source>
</reference>
<keyword evidence="2" id="KW-0732">Signal</keyword>
<dbReference type="EMBL" id="JBHTKX010000005">
    <property type="protein sequence ID" value="MFD1130798.1"/>
    <property type="molecule type" value="Genomic_DNA"/>
</dbReference>
<evidence type="ECO:0000256" key="1">
    <source>
        <dbReference type="SAM" id="MobiDB-lite"/>
    </source>
</evidence>
<proteinExistence type="predicted"/>
<dbReference type="RefSeq" id="WP_251584101.1">
    <property type="nucleotide sequence ID" value="NZ_JBHTKX010000005.1"/>
</dbReference>